<keyword evidence="1" id="KW-0560">Oxidoreductase</keyword>
<evidence type="ECO:0000313" key="4">
    <source>
        <dbReference type="EMBL" id="TXB65690.1"/>
    </source>
</evidence>
<comment type="caution">
    <text evidence="4">The sequence shown here is derived from an EMBL/GenBank/DDBJ whole genome shotgun (WGS) entry which is preliminary data.</text>
</comment>
<dbReference type="GO" id="GO:0005737">
    <property type="term" value="C:cytoplasm"/>
    <property type="evidence" value="ECO:0007669"/>
    <property type="project" value="TreeGrafter"/>
</dbReference>
<organism evidence="4 5">
    <name type="scientific">Paracoccus aurantiacus</name>
    <dbReference type="NCBI Taxonomy" id="2599412"/>
    <lineage>
        <taxon>Bacteria</taxon>
        <taxon>Pseudomonadati</taxon>
        <taxon>Pseudomonadota</taxon>
        <taxon>Alphaproteobacteria</taxon>
        <taxon>Rhodobacterales</taxon>
        <taxon>Paracoccaceae</taxon>
        <taxon>Paracoccus</taxon>
    </lineage>
</organism>
<dbReference type="PANTHER" id="PTHR43625:SF77">
    <property type="entry name" value="ALDO-KETO REDUCTASE"/>
    <property type="match status" value="1"/>
</dbReference>
<dbReference type="GO" id="GO:0016491">
    <property type="term" value="F:oxidoreductase activity"/>
    <property type="evidence" value="ECO:0007669"/>
    <property type="project" value="UniProtKB-KW"/>
</dbReference>
<protein>
    <submittedName>
        <fullName evidence="4">Aldo/keto reductase</fullName>
    </submittedName>
</protein>
<sequence>MKTRQLGQNGPQVSALGVGCMSMTSEIYGPAPDRAEMIQLIRNAKDLGVTHFDTAEDYGPFTNEEFLGELVAPIRDKVVIATKFGIDIHPDGSRGKPSSQWTVGRSCTNNQVGPPRWG</sequence>
<evidence type="ECO:0000256" key="2">
    <source>
        <dbReference type="SAM" id="MobiDB-lite"/>
    </source>
</evidence>
<reference evidence="4 5" key="1">
    <citation type="submission" date="2019-08" db="EMBL/GenBank/DDBJ databases">
        <authorList>
            <person name="Ye J."/>
        </authorList>
    </citation>
    <scope>NUCLEOTIDE SEQUENCE [LARGE SCALE GENOMIC DNA]</scope>
    <source>
        <strain evidence="4 5">TK008</strain>
    </source>
</reference>
<keyword evidence="5" id="KW-1185">Reference proteome</keyword>
<accession>A0A5C6RVU8</accession>
<dbReference type="Pfam" id="PF00248">
    <property type="entry name" value="Aldo_ket_red"/>
    <property type="match status" value="1"/>
</dbReference>
<dbReference type="OrthoDB" id="9803483at2"/>
<dbReference type="InterPro" id="IPR050791">
    <property type="entry name" value="Aldo-Keto_reductase"/>
</dbReference>
<gene>
    <name evidence="4" type="ORF">FQV27_16700</name>
</gene>
<dbReference type="Proteomes" id="UP000321562">
    <property type="component" value="Unassembled WGS sequence"/>
</dbReference>
<dbReference type="EMBL" id="VOPL01000009">
    <property type="protein sequence ID" value="TXB65690.1"/>
    <property type="molecule type" value="Genomic_DNA"/>
</dbReference>
<name>A0A5C6RVU8_9RHOB</name>
<evidence type="ECO:0000256" key="1">
    <source>
        <dbReference type="ARBA" id="ARBA00023002"/>
    </source>
</evidence>
<proteinExistence type="predicted"/>
<evidence type="ECO:0000313" key="5">
    <source>
        <dbReference type="Proteomes" id="UP000321562"/>
    </source>
</evidence>
<feature type="region of interest" description="Disordered" evidence="2">
    <location>
        <begin position="89"/>
        <end position="118"/>
    </location>
</feature>
<dbReference type="PANTHER" id="PTHR43625">
    <property type="entry name" value="AFLATOXIN B1 ALDEHYDE REDUCTASE"/>
    <property type="match status" value="1"/>
</dbReference>
<dbReference type="InterPro" id="IPR036812">
    <property type="entry name" value="NAD(P)_OxRdtase_dom_sf"/>
</dbReference>
<dbReference type="AlphaFoldDB" id="A0A5C6RVU8"/>
<dbReference type="RefSeq" id="WP_147100776.1">
    <property type="nucleotide sequence ID" value="NZ_JBHUFH010000037.1"/>
</dbReference>
<evidence type="ECO:0000259" key="3">
    <source>
        <dbReference type="Pfam" id="PF00248"/>
    </source>
</evidence>
<dbReference type="Gene3D" id="3.20.20.100">
    <property type="entry name" value="NADP-dependent oxidoreductase domain"/>
    <property type="match status" value="1"/>
</dbReference>
<feature type="domain" description="NADP-dependent oxidoreductase" evidence="3">
    <location>
        <begin position="16"/>
        <end position="98"/>
    </location>
</feature>
<dbReference type="InterPro" id="IPR023210">
    <property type="entry name" value="NADP_OxRdtase_dom"/>
</dbReference>
<dbReference type="PROSITE" id="PS51257">
    <property type="entry name" value="PROKAR_LIPOPROTEIN"/>
    <property type="match status" value="1"/>
</dbReference>
<feature type="compositionally biased region" description="Polar residues" evidence="2">
    <location>
        <begin position="96"/>
        <end position="112"/>
    </location>
</feature>
<dbReference type="SUPFAM" id="SSF51430">
    <property type="entry name" value="NAD(P)-linked oxidoreductase"/>
    <property type="match status" value="1"/>
</dbReference>